<feature type="compositionally biased region" description="Pro residues" evidence="3">
    <location>
        <begin position="677"/>
        <end position="686"/>
    </location>
</feature>
<feature type="compositionally biased region" description="Low complexity" evidence="3">
    <location>
        <begin position="602"/>
        <end position="613"/>
    </location>
</feature>
<evidence type="ECO:0000256" key="2">
    <source>
        <dbReference type="PROSITE-ProRule" id="PRU00035"/>
    </source>
</evidence>
<feature type="domain" description="Bromo" evidence="4">
    <location>
        <begin position="338"/>
        <end position="408"/>
    </location>
</feature>
<dbReference type="InterPro" id="IPR001005">
    <property type="entry name" value="SANT/Myb"/>
</dbReference>
<dbReference type="SMART" id="SM00297">
    <property type="entry name" value="BROMO"/>
    <property type="match status" value="1"/>
</dbReference>
<keyword evidence="1 2" id="KW-0103">Bromodomain</keyword>
<reference evidence="6" key="1">
    <citation type="submission" date="2020-02" db="EMBL/GenBank/DDBJ databases">
        <authorList>
            <person name="Scholz U."/>
            <person name="Mascher M."/>
            <person name="Fiebig A."/>
        </authorList>
    </citation>
    <scope>NUCLEOTIDE SEQUENCE</scope>
</reference>
<evidence type="ECO:0000313" key="6">
    <source>
        <dbReference type="EMBL" id="CAA7407998.1"/>
    </source>
</evidence>
<organism evidence="6 7">
    <name type="scientific">Spirodela intermedia</name>
    <name type="common">Intermediate duckweed</name>
    <dbReference type="NCBI Taxonomy" id="51605"/>
    <lineage>
        <taxon>Eukaryota</taxon>
        <taxon>Viridiplantae</taxon>
        <taxon>Streptophyta</taxon>
        <taxon>Embryophyta</taxon>
        <taxon>Tracheophyta</taxon>
        <taxon>Spermatophyta</taxon>
        <taxon>Magnoliopsida</taxon>
        <taxon>Liliopsida</taxon>
        <taxon>Araceae</taxon>
        <taxon>Lemnoideae</taxon>
        <taxon>Spirodela</taxon>
    </lineage>
</organism>
<feature type="compositionally biased region" description="Basic and acidic residues" evidence="3">
    <location>
        <begin position="268"/>
        <end position="280"/>
    </location>
</feature>
<evidence type="ECO:0000259" key="5">
    <source>
        <dbReference type="PROSITE" id="PS50090"/>
    </source>
</evidence>
<name>A0A7I8LFC0_SPIIN</name>
<feature type="compositionally biased region" description="Basic and acidic residues" evidence="3">
    <location>
        <begin position="519"/>
        <end position="530"/>
    </location>
</feature>
<evidence type="ECO:0000256" key="1">
    <source>
        <dbReference type="ARBA" id="ARBA00023117"/>
    </source>
</evidence>
<dbReference type="CDD" id="cd00167">
    <property type="entry name" value="SANT"/>
    <property type="match status" value="1"/>
</dbReference>
<dbReference type="Gene3D" id="1.10.10.60">
    <property type="entry name" value="Homeodomain-like"/>
    <property type="match status" value="1"/>
</dbReference>
<feature type="region of interest" description="Disordered" evidence="3">
    <location>
        <begin position="66"/>
        <end position="85"/>
    </location>
</feature>
<dbReference type="InterPro" id="IPR001487">
    <property type="entry name" value="Bromodomain"/>
</dbReference>
<feature type="compositionally biased region" description="Basic and acidic residues" evidence="3">
    <location>
        <begin position="120"/>
        <end position="152"/>
    </location>
</feature>
<feature type="compositionally biased region" description="Basic and acidic residues" evidence="3">
    <location>
        <begin position="635"/>
        <end position="645"/>
    </location>
</feature>
<feature type="compositionally biased region" description="Basic and acidic residues" evidence="3">
    <location>
        <begin position="66"/>
        <end position="81"/>
    </location>
</feature>
<evidence type="ECO:0000256" key="3">
    <source>
        <dbReference type="SAM" id="MobiDB-lite"/>
    </source>
</evidence>
<feature type="compositionally biased region" description="Pro residues" evidence="3">
    <location>
        <begin position="445"/>
        <end position="457"/>
    </location>
</feature>
<evidence type="ECO:0000313" key="7">
    <source>
        <dbReference type="Proteomes" id="UP000663760"/>
    </source>
</evidence>
<dbReference type="AlphaFoldDB" id="A0A7I8LFC0"/>
<dbReference type="PROSITE" id="PS50090">
    <property type="entry name" value="MYB_LIKE"/>
    <property type="match status" value="1"/>
</dbReference>
<feature type="compositionally biased region" description="Polar residues" evidence="3">
    <location>
        <begin position="176"/>
        <end position="191"/>
    </location>
</feature>
<dbReference type="CDD" id="cd04369">
    <property type="entry name" value="Bromodomain"/>
    <property type="match status" value="1"/>
</dbReference>
<dbReference type="OrthoDB" id="1742084at2759"/>
<protein>
    <submittedName>
        <fullName evidence="6">Uncharacterized protein</fullName>
    </submittedName>
</protein>
<gene>
    <name evidence="6" type="ORF">SI8410_14018676</name>
</gene>
<dbReference type="SUPFAM" id="SSF47370">
    <property type="entry name" value="Bromodomain"/>
    <property type="match status" value="1"/>
</dbReference>
<feature type="compositionally biased region" description="Basic residues" evidence="3">
    <location>
        <begin position="536"/>
        <end position="547"/>
    </location>
</feature>
<dbReference type="EMBL" id="LR746277">
    <property type="protein sequence ID" value="CAA7407998.1"/>
    <property type="molecule type" value="Genomic_DNA"/>
</dbReference>
<feature type="compositionally biased region" description="Basic and acidic residues" evidence="3">
    <location>
        <begin position="462"/>
        <end position="475"/>
    </location>
</feature>
<accession>A0A7I8LFC0</accession>
<dbReference type="Proteomes" id="UP000663760">
    <property type="component" value="Chromosome 14"/>
</dbReference>
<feature type="compositionally biased region" description="Low complexity" evidence="3">
    <location>
        <begin position="577"/>
        <end position="591"/>
    </location>
</feature>
<dbReference type="Pfam" id="PF00439">
    <property type="entry name" value="Bromodomain"/>
    <property type="match status" value="1"/>
</dbReference>
<dbReference type="PANTHER" id="PTHR37888">
    <property type="entry name" value="DNA-BINDING BROMODOMAIN-CONTAINING PROTEIN"/>
    <property type="match status" value="1"/>
</dbReference>
<sequence length="712" mass="75097">MTRSADPDEEIWGTREELLLASAVSRHGAQNWDSVAMEVQKRRPIATLVTAQTCEKRFHDLQRRFTAEKSGIDGEDARGGAESDTISLLEKLRKLRVAELRREVERYDVSILSLQLKVKELKEDRERTLPEEQHSGDRAPDPPEAEGKKKGAESPMRSTENAAADCASNGDIGRSCSESNSTGQKATQDSDAATDGNPDGATDGAGSRDPAAADPVTGDDEKLAGEGSYNGSSDTVAKGTEAATPPDEPVATNPANRTDAGDSGESMAESKGEETSKEGSDVQSSASPSRRRFSRRTAGSGVSSGGDDAEADEVSLPSKIIAAARSPPLAASFLETIRSSKLGSTFERRIESQETTRYRSLIRQHMDLATVQGKMTEGLYTREVEFYRDLLLLCTNAVVFFPKDSTEHTAGVQLRELVRNQIAVAVQKAATAVPSTAAAEETALPPAPTSPAGPPAVPVTKVEPDLSDSHLEKPSSDTPLVSCRKRSSVSTGKAAAKVAAEPKVEEEEKPEPDEEEMEKTEKKRAVKERSSVVGVRRLRTGKGRRKANGAGNKKSPPANSVPAATENSSGSAKSETKNASSGAAGNANISAAKKRSAVNFLSRISRSAAASSSNGTLLETPKSSSGRGGKAAGGEQKKGGRKEQSPRQGSAAAGSSGKQAQEQSVPVKRGVGRPPKRPPPPLPLPPAKRGRVAEADAPPPPRAAAGKKRGRR</sequence>
<dbReference type="Gene3D" id="1.20.920.10">
    <property type="entry name" value="Bromodomain-like"/>
    <property type="match status" value="1"/>
</dbReference>
<feature type="domain" description="Myb-like" evidence="5">
    <location>
        <begin position="4"/>
        <end position="62"/>
    </location>
</feature>
<dbReference type="PROSITE" id="PS50014">
    <property type="entry name" value="BROMODOMAIN_2"/>
    <property type="match status" value="1"/>
</dbReference>
<feature type="compositionally biased region" description="Acidic residues" evidence="3">
    <location>
        <begin position="504"/>
        <end position="518"/>
    </location>
</feature>
<evidence type="ECO:0000259" key="4">
    <source>
        <dbReference type="PROSITE" id="PS50014"/>
    </source>
</evidence>
<proteinExistence type="predicted"/>
<keyword evidence="7" id="KW-1185">Reference proteome</keyword>
<feature type="region of interest" description="Disordered" evidence="3">
    <location>
        <begin position="437"/>
        <end position="712"/>
    </location>
</feature>
<feature type="compositionally biased region" description="Low complexity" evidence="3">
    <location>
        <begin position="648"/>
        <end position="669"/>
    </location>
</feature>
<dbReference type="InterPro" id="IPR036427">
    <property type="entry name" value="Bromodomain-like_sf"/>
</dbReference>
<dbReference type="PANTHER" id="PTHR37888:SF11">
    <property type="entry name" value="DNA-BINDING BROMODOMAIN-CONTAINING PROTEIN"/>
    <property type="match status" value="1"/>
</dbReference>
<feature type="region of interest" description="Disordered" evidence="3">
    <location>
        <begin position="120"/>
        <end position="311"/>
    </location>
</feature>